<evidence type="ECO:0000313" key="12">
    <source>
        <dbReference type="EMBL" id="NWH04328.1"/>
    </source>
</evidence>
<dbReference type="Proteomes" id="UP000553343">
    <property type="component" value="Unassembled WGS sequence"/>
</dbReference>
<evidence type="ECO:0000256" key="6">
    <source>
        <dbReference type="ARBA" id="ARBA00023141"/>
    </source>
</evidence>
<evidence type="ECO:0000256" key="3">
    <source>
        <dbReference type="ARBA" id="ARBA00022605"/>
    </source>
</evidence>
<organism evidence="12 13">
    <name type="scientific">Desulfobacter latus</name>
    <dbReference type="NCBI Taxonomy" id="2292"/>
    <lineage>
        <taxon>Bacteria</taxon>
        <taxon>Pseudomonadati</taxon>
        <taxon>Thermodesulfobacteriota</taxon>
        <taxon>Desulfobacteria</taxon>
        <taxon>Desulfobacterales</taxon>
        <taxon>Desulfobacteraceae</taxon>
        <taxon>Desulfobacter</taxon>
    </lineage>
</organism>
<reference evidence="12 13" key="1">
    <citation type="submission" date="2020-06" db="EMBL/GenBank/DDBJ databases">
        <title>High-quality draft genome of sulfate reducer Desulfobacter latus type strain AcrS2 isolated from marine sediment.</title>
        <authorList>
            <person name="Hoppe M."/>
            <person name="Larsen C.K."/>
            <person name="Marshall I.P.G."/>
            <person name="Schramm A."/>
            <person name="Marietou A.G."/>
        </authorList>
    </citation>
    <scope>NUCLEOTIDE SEQUENCE [LARGE SCALE GENOMIC DNA]</scope>
    <source>
        <strain evidence="12 13">AcRS2</strain>
    </source>
</reference>
<dbReference type="Pfam" id="PF08501">
    <property type="entry name" value="Shikimate_dh_N"/>
    <property type="match status" value="1"/>
</dbReference>
<feature type="domain" description="SDH C-terminal" evidence="11">
    <location>
        <begin position="234"/>
        <end position="263"/>
    </location>
</feature>
<dbReference type="InterPro" id="IPR046346">
    <property type="entry name" value="Aminoacid_DH-like_N_sf"/>
</dbReference>
<gene>
    <name evidence="8 12" type="primary">aroE</name>
    <name evidence="12" type="ORF">HXW94_04885</name>
</gene>
<feature type="binding site" evidence="8">
    <location>
        <begin position="149"/>
        <end position="154"/>
    </location>
    <ligand>
        <name>NADP(+)</name>
        <dbReference type="ChEBI" id="CHEBI:58349"/>
    </ligand>
</feature>
<comment type="caution">
    <text evidence="8">Lacks conserved residue(s) required for the propagation of feature annotation.</text>
</comment>
<feature type="binding site" evidence="8">
    <location>
        <begin position="126"/>
        <end position="130"/>
    </location>
    <ligand>
        <name>NADP(+)</name>
        <dbReference type="ChEBI" id="CHEBI:58349"/>
    </ligand>
</feature>
<feature type="binding site" evidence="8">
    <location>
        <position position="213"/>
    </location>
    <ligand>
        <name>shikimate</name>
        <dbReference type="ChEBI" id="CHEBI:36208"/>
    </ligand>
</feature>
<keyword evidence="6 8" id="KW-0057">Aromatic amino acid biosynthesis</keyword>
<keyword evidence="3 8" id="KW-0028">Amino-acid biosynthesis</keyword>
<keyword evidence="5 8" id="KW-0560">Oxidoreductase</keyword>
<dbReference type="Gene3D" id="3.40.50.10860">
    <property type="entry name" value="Leucine Dehydrogenase, chain A, domain 1"/>
    <property type="match status" value="1"/>
</dbReference>
<dbReference type="GO" id="GO:0019632">
    <property type="term" value="P:shikimate metabolic process"/>
    <property type="evidence" value="ECO:0007669"/>
    <property type="project" value="InterPro"/>
</dbReference>
<dbReference type="InterPro" id="IPR036291">
    <property type="entry name" value="NAD(P)-bd_dom_sf"/>
</dbReference>
<dbReference type="NCBIfam" id="NF001319">
    <property type="entry name" value="PRK00258.3-3"/>
    <property type="match status" value="1"/>
</dbReference>
<dbReference type="Pfam" id="PF18317">
    <property type="entry name" value="SDH_C"/>
    <property type="match status" value="1"/>
</dbReference>
<evidence type="ECO:0000256" key="1">
    <source>
        <dbReference type="ARBA" id="ARBA00004871"/>
    </source>
</evidence>
<evidence type="ECO:0000256" key="5">
    <source>
        <dbReference type="ARBA" id="ARBA00023002"/>
    </source>
</evidence>
<feature type="binding site" evidence="8">
    <location>
        <position position="64"/>
    </location>
    <ligand>
        <name>shikimate</name>
        <dbReference type="ChEBI" id="CHEBI:36208"/>
    </ligand>
</feature>
<dbReference type="CDD" id="cd01065">
    <property type="entry name" value="NAD_bind_Shikimate_DH"/>
    <property type="match status" value="1"/>
</dbReference>
<dbReference type="Gene3D" id="3.40.50.720">
    <property type="entry name" value="NAD(P)-binding Rossmann-like Domain"/>
    <property type="match status" value="1"/>
</dbReference>
<name>A0A850T7G0_9BACT</name>
<dbReference type="AlphaFoldDB" id="A0A850T7G0"/>
<comment type="function">
    <text evidence="8">Involved in the biosynthesis of the chorismate, which leads to the biosynthesis of aromatic amino acids. Catalyzes the reversible NADPH linked reduction of 3-dehydroshikimate (DHSA) to yield shikimate (SA).</text>
</comment>
<dbReference type="PANTHER" id="PTHR21089:SF1">
    <property type="entry name" value="BIFUNCTIONAL 3-DEHYDROQUINATE DEHYDRATASE_SHIKIMATE DEHYDROGENASE, CHLOROPLASTIC"/>
    <property type="match status" value="1"/>
</dbReference>
<evidence type="ECO:0000256" key="7">
    <source>
        <dbReference type="ARBA" id="ARBA00049442"/>
    </source>
</evidence>
<dbReference type="InterPro" id="IPR013708">
    <property type="entry name" value="Shikimate_DH-bd_N"/>
</dbReference>
<feature type="active site" description="Proton acceptor" evidence="8">
    <location>
        <position position="68"/>
    </location>
</feature>
<proteinExistence type="inferred from homology"/>
<comment type="catalytic activity">
    <reaction evidence="7 8">
        <text>shikimate + NADP(+) = 3-dehydroshikimate + NADPH + H(+)</text>
        <dbReference type="Rhea" id="RHEA:17737"/>
        <dbReference type="ChEBI" id="CHEBI:15378"/>
        <dbReference type="ChEBI" id="CHEBI:16630"/>
        <dbReference type="ChEBI" id="CHEBI:36208"/>
        <dbReference type="ChEBI" id="CHEBI:57783"/>
        <dbReference type="ChEBI" id="CHEBI:58349"/>
        <dbReference type="EC" id="1.1.1.25"/>
    </reaction>
</comment>
<dbReference type="RefSeq" id="WP_178365781.1">
    <property type="nucleotide sequence ID" value="NZ_JACADJ010000010.1"/>
</dbReference>
<dbReference type="GO" id="GO:0004764">
    <property type="term" value="F:shikimate 3-dehydrogenase (NADP+) activity"/>
    <property type="evidence" value="ECO:0007669"/>
    <property type="project" value="UniProtKB-UniRule"/>
</dbReference>
<dbReference type="NCBIfam" id="TIGR00507">
    <property type="entry name" value="aroE"/>
    <property type="match status" value="1"/>
</dbReference>
<feature type="binding site" evidence="8">
    <location>
        <position position="234"/>
    </location>
    <ligand>
        <name>NADP(+)</name>
        <dbReference type="ChEBI" id="CHEBI:58349"/>
    </ligand>
</feature>
<dbReference type="GO" id="GO:0008652">
    <property type="term" value="P:amino acid biosynthetic process"/>
    <property type="evidence" value="ECO:0007669"/>
    <property type="project" value="UniProtKB-KW"/>
</dbReference>
<dbReference type="GO" id="GO:0009073">
    <property type="term" value="P:aromatic amino acid family biosynthetic process"/>
    <property type="evidence" value="ECO:0007669"/>
    <property type="project" value="UniProtKB-KW"/>
</dbReference>
<keyword evidence="4 8" id="KW-0521">NADP</keyword>
<comment type="caution">
    <text evidence="12">The sequence shown here is derived from an EMBL/GenBank/DDBJ whole genome shotgun (WGS) entry which is preliminary data.</text>
</comment>
<evidence type="ECO:0000259" key="10">
    <source>
        <dbReference type="Pfam" id="PF08501"/>
    </source>
</evidence>
<evidence type="ECO:0000313" key="13">
    <source>
        <dbReference type="Proteomes" id="UP000553343"/>
    </source>
</evidence>
<feature type="binding site" evidence="8">
    <location>
        <position position="89"/>
    </location>
    <ligand>
        <name>shikimate</name>
        <dbReference type="ChEBI" id="CHEBI:36208"/>
    </ligand>
</feature>
<dbReference type="EMBL" id="JACADJ010000010">
    <property type="protein sequence ID" value="NWH04328.1"/>
    <property type="molecule type" value="Genomic_DNA"/>
</dbReference>
<feature type="binding site" evidence="8">
    <location>
        <position position="241"/>
    </location>
    <ligand>
        <name>shikimate</name>
        <dbReference type="ChEBI" id="CHEBI:36208"/>
    </ligand>
</feature>
<dbReference type="InterPro" id="IPR041121">
    <property type="entry name" value="SDH_C"/>
</dbReference>
<dbReference type="GO" id="GO:0050661">
    <property type="term" value="F:NADP binding"/>
    <property type="evidence" value="ECO:0007669"/>
    <property type="project" value="InterPro"/>
</dbReference>
<feature type="binding site" evidence="8">
    <location>
        <position position="211"/>
    </location>
    <ligand>
        <name>NADP(+)</name>
        <dbReference type="ChEBI" id="CHEBI:58349"/>
    </ligand>
</feature>
<evidence type="ECO:0000256" key="2">
    <source>
        <dbReference type="ARBA" id="ARBA00012962"/>
    </source>
</evidence>
<dbReference type="EC" id="1.1.1.25" evidence="2 8"/>
<feature type="domain" description="Shikimate dehydrogenase substrate binding N-terminal" evidence="10">
    <location>
        <begin position="11"/>
        <end position="91"/>
    </location>
</feature>
<feature type="domain" description="Quinate/shikimate 5-dehydrogenase/glutamyl-tRNA reductase" evidence="9">
    <location>
        <begin position="117"/>
        <end position="185"/>
    </location>
</feature>
<dbReference type="HAMAP" id="MF_00222">
    <property type="entry name" value="Shikimate_DH_AroE"/>
    <property type="match status" value="1"/>
</dbReference>
<dbReference type="SUPFAM" id="SSF53223">
    <property type="entry name" value="Aminoacid dehydrogenase-like, N-terminal domain"/>
    <property type="match status" value="1"/>
</dbReference>
<dbReference type="Pfam" id="PF01488">
    <property type="entry name" value="Shikimate_DH"/>
    <property type="match status" value="1"/>
</dbReference>
<comment type="pathway">
    <text evidence="1 8">Metabolic intermediate biosynthesis; chorismate biosynthesis; chorismate from D-erythrose 4-phosphate and phosphoenolpyruvate: step 4/7.</text>
</comment>
<dbReference type="InterPro" id="IPR011342">
    <property type="entry name" value="Shikimate_DH"/>
</dbReference>
<dbReference type="GO" id="GO:0009423">
    <property type="term" value="P:chorismate biosynthetic process"/>
    <property type="evidence" value="ECO:0007669"/>
    <property type="project" value="UniProtKB-UniRule"/>
</dbReference>
<dbReference type="InterPro" id="IPR022893">
    <property type="entry name" value="Shikimate_DH_fam"/>
</dbReference>
<evidence type="ECO:0000256" key="8">
    <source>
        <dbReference type="HAMAP-Rule" id="MF_00222"/>
    </source>
</evidence>
<dbReference type="UniPathway" id="UPA00053">
    <property type="reaction ID" value="UER00087"/>
</dbReference>
<evidence type="ECO:0000259" key="11">
    <source>
        <dbReference type="Pfam" id="PF18317"/>
    </source>
</evidence>
<evidence type="ECO:0000256" key="4">
    <source>
        <dbReference type="ARBA" id="ARBA00022857"/>
    </source>
</evidence>
<protein>
    <recommendedName>
        <fullName evidence="2 8">Shikimate dehydrogenase (NADP(+))</fullName>
        <shortName evidence="8">SDH</shortName>
        <ecNumber evidence="2 8">1.1.1.25</ecNumber>
    </recommendedName>
</protein>
<comment type="similarity">
    <text evidence="8">Belongs to the shikimate dehydrogenase family.</text>
</comment>
<accession>A0A850T7G0</accession>
<dbReference type="SUPFAM" id="SSF51735">
    <property type="entry name" value="NAD(P)-binding Rossmann-fold domains"/>
    <property type="match status" value="1"/>
</dbReference>
<comment type="subunit">
    <text evidence="8">Homodimer.</text>
</comment>
<dbReference type="InterPro" id="IPR006151">
    <property type="entry name" value="Shikm_DH/Glu-tRNA_Rdtase"/>
</dbReference>
<feature type="binding site" evidence="8">
    <location>
        <position position="104"/>
    </location>
    <ligand>
        <name>shikimate</name>
        <dbReference type="ChEBI" id="CHEBI:36208"/>
    </ligand>
</feature>
<evidence type="ECO:0000259" key="9">
    <source>
        <dbReference type="Pfam" id="PF01488"/>
    </source>
</evidence>
<dbReference type="PANTHER" id="PTHR21089">
    <property type="entry name" value="SHIKIMATE DEHYDROGENASE"/>
    <property type="match status" value="1"/>
</dbReference>
<keyword evidence="13" id="KW-1185">Reference proteome</keyword>
<sequence>MIDAATRLYCVFGNPVRHSKGPLIHNEAFKDKGINAVYLAFEVQDAAKAVQAVRTLGIQGASVTIPFKESIMAHIDWIDPLARAIGAVNTIVNEDGVLKGYNTDCQAAVAPLVPFGISGKTVCIVGAGGAARAVAHGIAAQNGDIIITNRTEQKGLALAERINARFIPADEMATIQADVVINTTSIGMAPKADKISFPPDALTSDMVVMDVVYTPLKTALLEAAEQKGCTTIDGLSMFIAQAAAQFELWTGIIPDTDLMRNIVINDKRRIP</sequence>